<comment type="similarity">
    <text evidence="5 6">Belongs to the autoinducer synthase family.</text>
</comment>
<dbReference type="EC" id="2.3.1.184" evidence="6"/>
<dbReference type="GO" id="GO:0061579">
    <property type="term" value="F:N-acyl homoserine lactone synthase activity"/>
    <property type="evidence" value="ECO:0007669"/>
    <property type="project" value="UniProtKB-UniRule"/>
</dbReference>
<dbReference type="GO" id="GO:0009372">
    <property type="term" value="P:quorum sensing"/>
    <property type="evidence" value="ECO:0007669"/>
    <property type="project" value="UniProtKB-UniRule"/>
</dbReference>
<keyword evidence="2 6" id="KW-0808">Transferase</keyword>
<dbReference type="OrthoDB" id="6169313at2"/>
<dbReference type="PRINTS" id="PR01549">
    <property type="entry name" value="AUTOINDCRSYN"/>
</dbReference>
<evidence type="ECO:0000313" key="8">
    <source>
        <dbReference type="Proteomes" id="UP000197361"/>
    </source>
</evidence>
<dbReference type="Pfam" id="PF00765">
    <property type="entry name" value="Autoind_synth"/>
    <property type="match status" value="1"/>
</dbReference>
<keyword evidence="1 5" id="KW-0673">Quorum sensing</keyword>
<dbReference type="InterPro" id="IPR001690">
    <property type="entry name" value="Autoind_synthase"/>
</dbReference>
<name>A0A246K156_9SPHN</name>
<keyword evidence="3 6" id="KW-0949">S-adenosyl-L-methionine</keyword>
<dbReference type="PANTHER" id="PTHR39322:SF1">
    <property type="entry name" value="ISOVALERYL-HOMOSERINE LACTONE SYNTHASE"/>
    <property type="match status" value="1"/>
</dbReference>
<dbReference type="GO" id="GO:0007165">
    <property type="term" value="P:signal transduction"/>
    <property type="evidence" value="ECO:0007669"/>
    <property type="project" value="TreeGrafter"/>
</dbReference>
<accession>A0A246K156</accession>
<protein>
    <recommendedName>
        <fullName evidence="6">Acyl-homoserine-lactone synthase</fullName>
        <ecNumber evidence="6">2.3.1.184</ecNumber>
    </recommendedName>
    <alternativeName>
        <fullName evidence="6">Autoinducer synthesis protein</fullName>
    </alternativeName>
</protein>
<dbReference type="EMBL" id="NISK01000001">
    <property type="protein sequence ID" value="OWQ99264.1"/>
    <property type="molecule type" value="Genomic_DNA"/>
</dbReference>
<evidence type="ECO:0000256" key="3">
    <source>
        <dbReference type="ARBA" id="ARBA00022691"/>
    </source>
</evidence>
<gene>
    <name evidence="7" type="ORF">CDQ92_03635</name>
</gene>
<dbReference type="PANTHER" id="PTHR39322">
    <property type="entry name" value="ACYL-HOMOSERINE-LACTONE SYNTHASE"/>
    <property type="match status" value="1"/>
</dbReference>
<dbReference type="RefSeq" id="WP_088440006.1">
    <property type="nucleotide sequence ID" value="NZ_BMMC01000004.1"/>
</dbReference>
<comment type="caution">
    <text evidence="7">The sequence shown here is derived from an EMBL/GenBank/DDBJ whole genome shotgun (WGS) entry which is preliminary data.</text>
</comment>
<evidence type="ECO:0000256" key="6">
    <source>
        <dbReference type="RuleBase" id="RU361135"/>
    </source>
</evidence>
<proteinExistence type="inferred from homology"/>
<evidence type="ECO:0000256" key="4">
    <source>
        <dbReference type="ARBA" id="ARBA00022929"/>
    </source>
</evidence>
<reference evidence="7 8" key="1">
    <citation type="journal article" date="2010" name="Int. J. Syst. Evol. Microbiol.">
        <title>Sphingopyxis bauzanensis sp. nov., a psychrophilic bacterium isolated from soil.</title>
        <authorList>
            <person name="Zhang D.C."/>
            <person name="Liu H.C."/>
            <person name="Xin Y.H."/>
            <person name="Zhou Y.G."/>
            <person name="Schinner F."/>
            <person name="Margesin R."/>
        </authorList>
    </citation>
    <scope>NUCLEOTIDE SEQUENCE [LARGE SCALE GENOMIC DNA]</scope>
    <source>
        <strain evidence="7 8">DSM 22271</strain>
    </source>
</reference>
<organism evidence="7 8">
    <name type="scientific">Sphingopyxis bauzanensis</name>
    <dbReference type="NCBI Taxonomy" id="651663"/>
    <lineage>
        <taxon>Bacteria</taxon>
        <taxon>Pseudomonadati</taxon>
        <taxon>Pseudomonadota</taxon>
        <taxon>Alphaproteobacteria</taxon>
        <taxon>Sphingomonadales</taxon>
        <taxon>Sphingomonadaceae</taxon>
        <taxon>Sphingopyxis</taxon>
    </lineage>
</organism>
<evidence type="ECO:0000313" key="7">
    <source>
        <dbReference type="EMBL" id="OWQ99264.1"/>
    </source>
</evidence>
<sequence>MLLIIDHQNRAREHRALRSMFEARKRVFIDLLKWDLPALAGRFELDHFDDVDATYLIVTDGDGEHLASARLLLTTQPGLLDSLFPQLVDGPVPQGPEVLEITRFCLSPGIGARQRRVARDSLLVGLVEFALANSIRTYTGVAEPGWFRQIEAFGWDCRALGAPCLHGGQALTALRIDLDGSTISRLAAAGIVSKAAAVSAARAA</sequence>
<evidence type="ECO:0000256" key="5">
    <source>
        <dbReference type="PROSITE-ProRule" id="PRU00533"/>
    </source>
</evidence>
<dbReference type="Gene3D" id="3.40.630.30">
    <property type="match status" value="1"/>
</dbReference>
<dbReference type="InterPro" id="IPR016181">
    <property type="entry name" value="Acyl_CoA_acyltransferase"/>
</dbReference>
<dbReference type="AlphaFoldDB" id="A0A246K156"/>
<keyword evidence="4 5" id="KW-0071">Autoinducer synthesis</keyword>
<dbReference type="PROSITE" id="PS51187">
    <property type="entry name" value="AUTOINDUCER_SYNTH_2"/>
    <property type="match status" value="1"/>
</dbReference>
<comment type="catalytic activity">
    <reaction evidence="6">
        <text>a fatty acyl-[ACP] + S-adenosyl-L-methionine = an N-acyl-L-homoserine lactone + S-methyl-5'-thioadenosine + holo-[ACP] + H(+)</text>
        <dbReference type="Rhea" id="RHEA:10096"/>
        <dbReference type="Rhea" id="RHEA-COMP:9685"/>
        <dbReference type="Rhea" id="RHEA-COMP:14125"/>
        <dbReference type="ChEBI" id="CHEBI:15378"/>
        <dbReference type="ChEBI" id="CHEBI:17509"/>
        <dbReference type="ChEBI" id="CHEBI:55474"/>
        <dbReference type="ChEBI" id="CHEBI:59789"/>
        <dbReference type="ChEBI" id="CHEBI:64479"/>
        <dbReference type="ChEBI" id="CHEBI:138651"/>
        <dbReference type="EC" id="2.3.1.184"/>
    </reaction>
</comment>
<evidence type="ECO:0000256" key="2">
    <source>
        <dbReference type="ARBA" id="ARBA00022679"/>
    </source>
</evidence>
<dbReference type="SUPFAM" id="SSF55729">
    <property type="entry name" value="Acyl-CoA N-acyltransferases (Nat)"/>
    <property type="match status" value="1"/>
</dbReference>
<dbReference type="Proteomes" id="UP000197361">
    <property type="component" value="Unassembled WGS sequence"/>
</dbReference>
<keyword evidence="8" id="KW-1185">Reference proteome</keyword>
<evidence type="ECO:0000256" key="1">
    <source>
        <dbReference type="ARBA" id="ARBA00022654"/>
    </source>
</evidence>